<dbReference type="AlphaFoldDB" id="A0A6J8E0K8"/>
<dbReference type="InterPro" id="IPR036719">
    <property type="entry name" value="Neuro-gated_channel_TM_sf"/>
</dbReference>
<dbReference type="InterPro" id="IPR006201">
    <property type="entry name" value="Neur_channel"/>
</dbReference>
<dbReference type="Pfam" id="PF02931">
    <property type="entry name" value="Neur_chan_LBD"/>
    <property type="match status" value="1"/>
</dbReference>
<dbReference type="SUPFAM" id="SSF90112">
    <property type="entry name" value="Neurotransmitter-gated ion-channel transmembrane pore"/>
    <property type="match status" value="1"/>
</dbReference>
<dbReference type="Gene3D" id="2.70.170.10">
    <property type="entry name" value="Neurotransmitter-gated ion-channel ligand-binding domain"/>
    <property type="match status" value="1"/>
</dbReference>
<evidence type="ECO:0000256" key="3">
    <source>
        <dbReference type="ARBA" id="ARBA00022989"/>
    </source>
</evidence>
<dbReference type="Pfam" id="PF02932">
    <property type="entry name" value="Neur_chan_memb"/>
    <property type="match status" value="1"/>
</dbReference>
<dbReference type="GO" id="GO:0005230">
    <property type="term" value="F:extracellular ligand-gated monoatomic ion channel activity"/>
    <property type="evidence" value="ECO:0007669"/>
    <property type="project" value="InterPro"/>
</dbReference>
<dbReference type="Proteomes" id="UP000507470">
    <property type="component" value="Unassembled WGS sequence"/>
</dbReference>
<proteinExistence type="predicted"/>
<evidence type="ECO:0000313" key="9">
    <source>
        <dbReference type="Proteomes" id="UP000507470"/>
    </source>
</evidence>
<organism evidence="8 9">
    <name type="scientific">Mytilus coruscus</name>
    <name type="common">Sea mussel</name>
    <dbReference type="NCBI Taxonomy" id="42192"/>
    <lineage>
        <taxon>Eukaryota</taxon>
        <taxon>Metazoa</taxon>
        <taxon>Spiralia</taxon>
        <taxon>Lophotrochozoa</taxon>
        <taxon>Mollusca</taxon>
        <taxon>Bivalvia</taxon>
        <taxon>Autobranchia</taxon>
        <taxon>Pteriomorphia</taxon>
        <taxon>Mytilida</taxon>
        <taxon>Mytiloidea</taxon>
        <taxon>Mytilidae</taxon>
        <taxon>Mytilinae</taxon>
        <taxon>Mytilus</taxon>
    </lineage>
</organism>
<dbReference type="InterPro" id="IPR038050">
    <property type="entry name" value="Neuro_actylchol_rec"/>
</dbReference>
<keyword evidence="3 5" id="KW-1133">Transmembrane helix</keyword>
<keyword evidence="2 5" id="KW-0812">Transmembrane</keyword>
<dbReference type="PANTHER" id="PTHR18945">
    <property type="entry name" value="NEUROTRANSMITTER GATED ION CHANNEL"/>
    <property type="match status" value="1"/>
</dbReference>
<evidence type="ECO:0000259" key="7">
    <source>
        <dbReference type="Pfam" id="PF02932"/>
    </source>
</evidence>
<accession>A0A6J8E0K8</accession>
<feature type="transmembrane region" description="Helical" evidence="5">
    <location>
        <begin position="245"/>
        <end position="264"/>
    </location>
</feature>
<dbReference type="InterPro" id="IPR006029">
    <property type="entry name" value="Neurotrans-gated_channel_TM"/>
</dbReference>
<dbReference type="InterPro" id="IPR036734">
    <property type="entry name" value="Neur_chan_lig-bd_sf"/>
</dbReference>
<feature type="domain" description="Neurotransmitter-gated ion-channel transmembrane" evidence="7">
    <location>
        <begin position="218"/>
        <end position="308"/>
    </location>
</feature>
<dbReference type="GO" id="GO:0004888">
    <property type="term" value="F:transmembrane signaling receptor activity"/>
    <property type="evidence" value="ECO:0007669"/>
    <property type="project" value="InterPro"/>
</dbReference>
<name>A0A6J8E0K8_MYTCO</name>
<dbReference type="GO" id="GO:0016020">
    <property type="term" value="C:membrane"/>
    <property type="evidence" value="ECO:0007669"/>
    <property type="project" value="UniProtKB-SubCell"/>
</dbReference>
<comment type="subcellular location">
    <subcellularLocation>
        <location evidence="1">Membrane</location>
        <topology evidence="1">Multi-pass membrane protein</topology>
    </subcellularLocation>
</comment>
<feature type="transmembrane region" description="Helical" evidence="5">
    <location>
        <begin position="212"/>
        <end position="233"/>
    </location>
</feature>
<feature type="domain" description="Neurotransmitter-gated ion-channel ligand-binding" evidence="6">
    <location>
        <begin position="11"/>
        <end position="211"/>
    </location>
</feature>
<evidence type="ECO:0000259" key="6">
    <source>
        <dbReference type="Pfam" id="PF02931"/>
    </source>
</evidence>
<evidence type="ECO:0000256" key="2">
    <source>
        <dbReference type="ARBA" id="ARBA00022692"/>
    </source>
</evidence>
<dbReference type="Gene3D" id="1.20.58.390">
    <property type="entry name" value="Neurotransmitter-gated ion-channel transmembrane domain"/>
    <property type="match status" value="1"/>
</dbReference>
<protein>
    <submittedName>
        <fullName evidence="8">CHRNN</fullName>
    </submittedName>
</protein>
<dbReference type="EMBL" id="CACVKT020008307">
    <property type="protein sequence ID" value="CAC5413990.1"/>
    <property type="molecule type" value="Genomic_DNA"/>
</dbReference>
<feature type="transmembrane region" description="Helical" evidence="5">
    <location>
        <begin position="271"/>
        <end position="293"/>
    </location>
</feature>
<dbReference type="PRINTS" id="PR00252">
    <property type="entry name" value="NRIONCHANNEL"/>
</dbReference>
<dbReference type="InterPro" id="IPR006202">
    <property type="entry name" value="Neur_chan_lig-bd"/>
</dbReference>
<dbReference type="CDD" id="cd18989">
    <property type="entry name" value="LGIC_ECD_cation"/>
    <property type="match status" value="1"/>
</dbReference>
<keyword evidence="4 5" id="KW-0472">Membrane</keyword>
<evidence type="ECO:0000256" key="1">
    <source>
        <dbReference type="ARBA" id="ARBA00004141"/>
    </source>
</evidence>
<dbReference type="CDD" id="cd19051">
    <property type="entry name" value="LGIC_TM_cation"/>
    <property type="match status" value="1"/>
</dbReference>
<evidence type="ECO:0000256" key="4">
    <source>
        <dbReference type="ARBA" id="ARBA00023136"/>
    </source>
</evidence>
<gene>
    <name evidence="8" type="ORF">MCOR_46843</name>
</gene>
<evidence type="ECO:0000256" key="5">
    <source>
        <dbReference type="SAM" id="Phobius"/>
    </source>
</evidence>
<sequence>MERAVVLGSNNIYKDLFQNYTKELLPTWDVPIPLKLNINAALISIVSFVELEEKIITTMSLSLNWTDPRLAWNPSLYNNVYLLTLPPHNVWLPYLYLSNSVNDVKPIGQEANFYAIVTATGAVYWSPGGVFEAQCAPDVSNFPFDTQFCLLSFIIWGIPPGEVEYIINSNVPDLTYYYANSDWTLTDTQQSVFRGNYSSSFFVGLYIKRKPVYYVVTVILPTLLFCLMNPLIFCLPVESGERISLGMTILLAYAIFLTIVSASIPAKSDPVCIILLVLVLIMMISGVIVILTIKNIIAILKTKIPRERREARFDLEDIRKKSPDNLNVLADLEYIYTALDRSKDAEVCKQKYQEILSGTSKNDIRCKQICLLEQGYAIVIERTLINQSTVELRITDIHKILSTELERSQGRRKDCFERGIHHQIQVLRIVRIANEDETEDGHLVRKGSSLQKFKLAEALDASFPNIIWNYYCAKALNQYWDSLETIRKDHGEDAMNKLNIHIGENGQAAKFEDDLTNEMKRVTLKAIENFWMISQIQTDDPIVKTFVAMSYAYIGHILMKRGEMVLSSGNSFNFNTNKSFQRYTDNPNISAEMAYSIEKDDVTVLTRCGINQRKRILLTKEKSWNYFTWQMIFLQVQLIRKTLEIGFPSQLECMLGHKYPAS</sequence>
<reference evidence="8 9" key="1">
    <citation type="submission" date="2020-06" db="EMBL/GenBank/DDBJ databases">
        <authorList>
            <person name="Li R."/>
            <person name="Bekaert M."/>
        </authorList>
    </citation>
    <scope>NUCLEOTIDE SEQUENCE [LARGE SCALE GENOMIC DNA]</scope>
    <source>
        <strain evidence="9">wild</strain>
    </source>
</reference>
<dbReference type="SUPFAM" id="SSF63712">
    <property type="entry name" value="Nicotinic receptor ligand binding domain-like"/>
    <property type="match status" value="1"/>
</dbReference>
<evidence type="ECO:0000313" key="8">
    <source>
        <dbReference type="EMBL" id="CAC5413990.1"/>
    </source>
</evidence>
<keyword evidence="9" id="KW-1185">Reference proteome</keyword>
<dbReference type="OrthoDB" id="6127156at2759"/>